<dbReference type="AlphaFoldDB" id="A0A9P5PDW5"/>
<reference evidence="1" key="1">
    <citation type="submission" date="2020-11" db="EMBL/GenBank/DDBJ databases">
        <authorList>
            <consortium name="DOE Joint Genome Institute"/>
            <person name="Ahrendt S."/>
            <person name="Riley R."/>
            <person name="Andreopoulos W."/>
            <person name="Labutti K."/>
            <person name="Pangilinan J."/>
            <person name="Ruiz-Duenas F.J."/>
            <person name="Barrasa J.M."/>
            <person name="Sanchez-Garcia M."/>
            <person name="Camarero S."/>
            <person name="Miyauchi S."/>
            <person name="Serrano A."/>
            <person name="Linde D."/>
            <person name="Babiker R."/>
            <person name="Drula E."/>
            <person name="Ayuso-Fernandez I."/>
            <person name="Pacheco R."/>
            <person name="Padilla G."/>
            <person name="Ferreira P."/>
            <person name="Barriuso J."/>
            <person name="Kellner H."/>
            <person name="Castanera R."/>
            <person name="Alfaro M."/>
            <person name="Ramirez L."/>
            <person name="Pisabarro A.G."/>
            <person name="Kuo A."/>
            <person name="Tritt A."/>
            <person name="Lipzen A."/>
            <person name="He G."/>
            <person name="Yan M."/>
            <person name="Ng V."/>
            <person name="Cullen D."/>
            <person name="Martin F."/>
            <person name="Rosso M.-N."/>
            <person name="Henrissat B."/>
            <person name="Hibbett D."/>
            <person name="Martinez A.T."/>
            <person name="Grigoriev I.V."/>
        </authorList>
    </citation>
    <scope>NUCLEOTIDE SEQUENCE</scope>
    <source>
        <strain evidence="1">AH 40177</strain>
    </source>
</reference>
<proteinExistence type="predicted"/>
<organism evidence="1 2">
    <name type="scientific">Rhodocollybia butyracea</name>
    <dbReference type="NCBI Taxonomy" id="206335"/>
    <lineage>
        <taxon>Eukaryota</taxon>
        <taxon>Fungi</taxon>
        <taxon>Dikarya</taxon>
        <taxon>Basidiomycota</taxon>
        <taxon>Agaricomycotina</taxon>
        <taxon>Agaricomycetes</taxon>
        <taxon>Agaricomycetidae</taxon>
        <taxon>Agaricales</taxon>
        <taxon>Marasmiineae</taxon>
        <taxon>Omphalotaceae</taxon>
        <taxon>Rhodocollybia</taxon>
    </lineage>
</organism>
<dbReference type="Proteomes" id="UP000772434">
    <property type="component" value="Unassembled WGS sequence"/>
</dbReference>
<protein>
    <submittedName>
        <fullName evidence="1">Uncharacterized protein</fullName>
    </submittedName>
</protein>
<accession>A0A9P5PDW5</accession>
<gene>
    <name evidence="1" type="ORF">BDP27DRAFT_237983</name>
</gene>
<keyword evidence="2" id="KW-1185">Reference proteome</keyword>
<evidence type="ECO:0000313" key="1">
    <source>
        <dbReference type="EMBL" id="KAF9063411.1"/>
    </source>
</evidence>
<sequence>MHLPSTTIVRRTQLETRFLGLLRSSSKSCVTGNPTSISILRLKNSRSIKDTSRRNALFERFIQYPNLVVLLGIKASMFSKAFLIASAFVATASAASVTSGAVSATDNSNILVCISVPPNKCLPYDFDLYGSLNAPPGFTCNYYASATCTGTPGTGSFTSYAQCTLTK</sequence>
<comment type="caution">
    <text evidence="1">The sequence shown here is derived from an EMBL/GenBank/DDBJ whole genome shotgun (WGS) entry which is preliminary data.</text>
</comment>
<evidence type="ECO:0000313" key="2">
    <source>
        <dbReference type="Proteomes" id="UP000772434"/>
    </source>
</evidence>
<name>A0A9P5PDW5_9AGAR</name>
<dbReference type="EMBL" id="JADNRY010000147">
    <property type="protein sequence ID" value="KAF9063411.1"/>
    <property type="molecule type" value="Genomic_DNA"/>
</dbReference>